<comment type="caution">
    <text evidence="1">The sequence shown here is derived from an EMBL/GenBank/DDBJ whole genome shotgun (WGS) entry which is preliminary data.</text>
</comment>
<dbReference type="Proteomes" id="UP000024635">
    <property type="component" value="Unassembled WGS sequence"/>
</dbReference>
<dbReference type="EMBL" id="JARK01001443">
    <property type="protein sequence ID" value="EYC01443.1"/>
    <property type="molecule type" value="Genomic_DNA"/>
</dbReference>
<gene>
    <name evidence="1" type="primary">Acey_s0107.g3805</name>
    <name evidence="1" type="ORF">Y032_0107g3805</name>
</gene>
<dbReference type="AlphaFoldDB" id="A0A016TFQ4"/>
<proteinExistence type="predicted"/>
<evidence type="ECO:0000313" key="2">
    <source>
        <dbReference type="Proteomes" id="UP000024635"/>
    </source>
</evidence>
<organism evidence="1 2">
    <name type="scientific">Ancylostoma ceylanicum</name>
    <dbReference type="NCBI Taxonomy" id="53326"/>
    <lineage>
        <taxon>Eukaryota</taxon>
        <taxon>Metazoa</taxon>
        <taxon>Ecdysozoa</taxon>
        <taxon>Nematoda</taxon>
        <taxon>Chromadorea</taxon>
        <taxon>Rhabditida</taxon>
        <taxon>Rhabditina</taxon>
        <taxon>Rhabditomorpha</taxon>
        <taxon>Strongyloidea</taxon>
        <taxon>Ancylostomatidae</taxon>
        <taxon>Ancylostomatinae</taxon>
        <taxon>Ancylostoma</taxon>
    </lineage>
</organism>
<protein>
    <submittedName>
        <fullName evidence="1">Uncharacterized protein</fullName>
    </submittedName>
</protein>
<sequence>MQKFRKGNFWALGDHFRVQRLIWREFVGHHVTIANRNDPVACLDALRRQGFGWPISPNEYFNRAEVRSSSRWV</sequence>
<name>A0A016TFQ4_9BILA</name>
<reference evidence="2" key="1">
    <citation type="journal article" date="2015" name="Nat. Genet.">
        <title>The genome and transcriptome of the zoonotic hookworm Ancylostoma ceylanicum identify infection-specific gene families.</title>
        <authorList>
            <person name="Schwarz E.M."/>
            <person name="Hu Y."/>
            <person name="Antoshechkin I."/>
            <person name="Miller M.M."/>
            <person name="Sternberg P.W."/>
            <person name="Aroian R.V."/>
        </authorList>
    </citation>
    <scope>NUCLEOTIDE SEQUENCE</scope>
    <source>
        <strain evidence="2">HY135</strain>
    </source>
</reference>
<keyword evidence="2" id="KW-1185">Reference proteome</keyword>
<evidence type="ECO:0000313" key="1">
    <source>
        <dbReference type="EMBL" id="EYC01443.1"/>
    </source>
</evidence>
<accession>A0A016TFQ4</accession>